<keyword evidence="4" id="KW-1185">Reference proteome</keyword>
<evidence type="ECO:0000256" key="1">
    <source>
        <dbReference type="RuleBase" id="RU000383"/>
    </source>
</evidence>
<sequence length="295" mass="33318">MSYQPIPMAGRPAPPQKSADQYYGHEHVARLCARFITHLFACPERPPSSISLKTRLPQFIAYALHRTKMHPSVTCASLVLLQRLKYRFPMARGSSGHQLFISAFMIASKVICDDTYSNKSWTTVAQEMFTLREINQMEREMCNCLDWELTVDNPILSNFEAAIEQDFGSSKASYPFYSWQMVSTRPIKAARALSEATPMPDLNSTTSKILQSPLPTALFESHSTHCHHTPCRSDSSFAMADIPSPRFSDSYVHLRRQGFPATTDVHYNGFSICEGIPPRHPLEAKMFACVSPCDW</sequence>
<comment type="similarity">
    <text evidence="1">Belongs to the cyclin family.</text>
</comment>
<evidence type="ECO:0000313" key="3">
    <source>
        <dbReference type="EMBL" id="KAL0572384.1"/>
    </source>
</evidence>
<keyword evidence="1" id="KW-0195">Cyclin</keyword>
<dbReference type="InterPro" id="IPR036915">
    <property type="entry name" value="Cyclin-like_sf"/>
</dbReference>
<reference evidence="3 4" key="1">
    <citation type="submission" date="2024-02" db="EMBL/GenBank/DDBJ databases">
        <title>A draft genome for the cacao thread blight pathogen Marasmius crinis-equi.</title>
        <authorList>
            <person name="Cohen S.P."/>
            <person name="Baruah I.K."/>
            <person name="Amoako-Attah I."/>
            <person name="Bukari Y."/>
            <person name="Meinhardt L.W."/>
            <person name="Bailey B.A."/>
        </authorList>
    </citation>
    <scope>NUCLEOTIDE SEQUENCE [LARGE SCALE GENOMIC DNA]</scope>
    <source>
        <strain evidence="3 4">GH-76</strain>
    </source>
</reference>
<evidence type="ECO:0000259" key="2">
    <source>
        <dbReference type="SMART" id="SM00385"/>
    </source>
</evidence>
<protein>
    <recommendedName>
        <fullName evidence="2">Cyclin-like domain-containing protein</fullName>
    </recommendedName>
</protein>
<feature type="domain" description="Cyclin-like" evidence="2">
    <location>
        <begin position="58"/>
        <end position="143"/>
    </location>
</feature>
<dbReference type="SUPFAM" id="SSF47954">
    <property type="entry name" value="Cyclin-like"/>
    <property type="match status" value="1"/>
</dbReference>
<dbReference type="Gene3D" id="1.10.472.10">
    <property type="entry name" value="Cyclin-like"/>
    <property type="match status" value="1"/>
</dbReference>
<dbReference type="Proteomes" id="UP001465976">
    <property type="component" value="Unassembled WGS sequence"/>
</dbReference>
<organism evidence="3 4">
    <name type="scientific">Marasmius crinis-equi</name>
    <dbReference type="NCBI Taxonomy" id="585013"/>
    <lineage>
        <taxon>Eukaryota</taxon>
        <taxon>Fungi</taxon>
        <taxon>Dikarya</taxon>
        <taxon>Basidiomycota</taxon>
        <taxon>Agaricomycotina</taxon>
        <taxon>Agaricomycetes</taxon>
        <taxon>Agaricomycetidae</taxon>
        <taxon>Agaricales</taxon>
        <taxon>Marasmiineae</taxon>
        <taxon>Marasmiaceae</taxon>
        <taxon>Marasmius</taxon>
    </lineage>
</organism>
<gene>
    <name evidence="3" type="ORF">V5O48_009576</name>
</gene>
<comment type="caution">
    <text evidence="3">The sequence shown here is derived from an EMBL/GenBank/DDBJ whole genome shotgun (WGS) entry which is preliminary data.</text>
</comment>
<accession>A0ABR3FAR7</accession>
<dbReference type="EMBL" id="JBAHYK010000635">
    <property type="protein sequence ID" value="KAL0572384.1"/>
    <property type="molecule type" value="Genomic_DNA"/>
</dbReference>
<dbReference type="InterPro" id="IPR006671">
    <property type="entry name" value="Cyclin_N"/>
</dbReference>
<proteinExistence type="inferred from homology"/>
<evidence type="ECO:0000313" key="4">
    <source>
        <dbReference type="Proteomes" id="UP001465976"/>
    </source>
</evidence>
<dbReference type="InterPro" id="IPR013922">
    <property type="entry name" value="Cyclin_PHO80-like"/>
</dbReference>
<dbReference type="PANTHER" id="PTHR15615:SF108">
    <property type="entry name" value="PROTEIN CNPPD1"/>
    <property type="match status" value="1"/>
</dbReference>
<dbReference type="InterPro" id="IPR013763">
    <property type="entry name" value="Cyclin-like_dom"/>
</dbReference>
<dbReference type="SMART" id="SM00385">
    <property type="entry name" value="CYCLIN"/>
    <property type="match status" value="1"/>
</dbReference>
<dbReference type="Pfam" id="PF00134">
    <property type="entry name" value="Cyclin_N"/>
    <property type="match status" value="1"/>
</dbReference>
<name>A0ABR3FAR7_9AGAR</name>
<dbReference type="PANTHER" id="PTHR15615">
    <property type="match status" value="1"/>
</dbReference>
<dbReference type="CDD" id="cd20557">
    <property type="entry name" value="CYCLIN_ScPCL1-like"/>
    <property type="match status" value="1"/>
</dbReference>